<dbReference type="Proteomes" id="UP000199603">
    <property type="component" value="Unassembled WGS sequence"/>
</dbReference>
<feature type="compositionally biased region" description="Basic and acidic residues" evidence="1">
    <location>
        <begin position="170"/>
        <end position="181"/>
    </location>
</feature>
<evidence type="ECO:0000313" key="3">
    <source>
        <dbReference type="Proteomes" id="UP000199603"/>
    </source>
</evidence>
<dbReference type="STRING" id="265719.SAMN04488509_11310"/>
<feature type="region of interest" description="Disordered" evidence="1">
    <location>
        <begin position="1"/>
        <end position="72"/>
    </location>
</feature>
<evidence type="ECO:0000313" key="2">
    <source>
        <dbReference type="EMBL" id="SDD99308.1"/>
    </source>
</evidence>
<feature type="region of interest" description="Disordered" evidence="1">
    <location>
        <begin position="196"/>
        <end position="223"/>
    </location>
</feature>
<protein>
    <submittedName>
        <fullName evidence="2">Uncharacterized protein</fullName>
    </submittedName>
</protein>
<accession>A0A1G6Z9I7</accession>
<evidence type="ECO:0000256" key="1">
    <source>
        <dbReference type="SAM" id="MobiDB-lite"/>
    </source>
</evidence>
<proteinExistence type="predicted"/>
<gene>
    <name evidence="2" type="ORF">SAMN04488509_11310</name>
</gene>
<name>A0A1G6Z9I7_9GAMM</name>
<keyword evidence="3" id="KW-1185">Reference proteome</keyword>
<feature type="region of interest" description="Disordered" evidence="1">
    <location>
        <begin position="111"/>
        <end position="183"/>
    </location>
</feature>
<sequence>MGLDGVGPGPRWPPHPPRGACSTCPLHAARRAPRSCRSAQIPRTQGLQKSRARSSGFPQFFALTPGVPGRSVRGRCPLDLVVSPHAKPYRLGSLPGRDTTPSRREADLAANAQAGGGRANSAAEQAVQRETRSSRHWPGGGGRRRRKTRVPSRARRTTRTHQSRRRAARNRPDPSTYRDRSASCAPFRPCRALCVQRSRGPDRPRSCCHGHKKEAKLDEQRSA</sequence>
<feature type="compositionally biased region" description="Low complexity" evidence="1">
    <location>
        <begin position="111"/>
        <end position="123"/>
    </location>
</feature>
<organism evidence="2 3">
    <name type="scientific">Aquimonas voraii</name>
    <dbReference type="NCBI Taxonomy" id="265719"/>
    <lineage>
        <taxon>Bacteria</taxon>
        <taxon>Pseudomonadati</taxon>
        <taxon>Pseudomonadota</taxon>
        <taxon>Gammaproteobacteria</taxon>
        <taxon>Lysobacterales</taxon>
        <taxon>Lysobacteraceae</taxon>
        <taxon>Aquimonas</taxon>
    </lineage>
</organism>
<dbReference type="EMBL" id="FNAG01000013">
    <property type="protein sequence ID" value="SDD99308.1"/>
    <property type="molecule type" value="Genomic_DNA"/>
</dbReference>
<feature type="compositionally biased region" description="Basic residues" evidence="1">
    <location>
        <begin position="142"/>
        <end position="169"/>
    </location>
</feature>
<dbReference type="AlphaFoldDB" id="A0A1G6Z9I7"/>
<reference evidence="2 3" key="1">
    <citation type="submission" date="2016-10" db="EMBL/GenBank/DDBJ databases">
        <authorList>
            <person name="de Groot N.N."/>
        </authorList>
    </citation>
    <scope>NUCLEOTIDE SEQUENCE [LARGE SCALE GENOMIC DNA]</scope>
    <source>
        <strain evidence="2 3">DSM 16957</strain>
    </source>
</reference>